<name>A0A6L2Q0Q7_COPFO</name>
<dbReference type="OrthoDB" id="9992964at2759"/>
<feature type="region of interest" description="Disordered" evidence="1">
    <location>
        <begin position="352"/>
        <end position="377"/>
    </location>
</feature>
<feature type="compositionally biased region" description="Polar residues" evidence="1">
    <location>
        <begin position="273"/>
        <end position="288"/>
    </location>
</feature>
<dbReference type="InterPro" id="IPR026682">
    <property type="entry name" value="AKT1S1"/>
</dbReference>
<keyword evidence="3" id="KW-1185">Reference proteome</keyword>
<dbReference type="Proteomes" id="UP000502823">
    <property type="component" value="Unassembled WGS sequence"/>
</dbReference>
<evidence type="ECO:0000256" key="1">
    <source>
        <dbReference type="SAM" id="MobiDB-lite"/>
    </source>
</evidence>
<feature type="compositionally biased region" description="Polar residues" evidence="1">
    <location>
        <begin position="323"/>
        <end position="333"/>
    </location>
</feature>
<dbReference type="PANTHER" id="PTHR21844:SF2">
    <property type="entry name" value="PROLINE-RICH AKT1 SUBSTRATE 1"/>
    <property type="match status" value="1"/>
</dbReference>
<reference evidence="3" key="1">
    <citation type="submission" date="2020-01" db="EMBL/GenBank/DDBJ databases">
        <title>Draft genome sequence of the Termite Coptotermes fromosanus.</title>
        <authorList>
            <person name="Itakura S."/>
            <person name="Yosikawa Y."/>
            <person name="Umezawa K."/>
        </authorList>
    </citation>
    <scope>NUCLEOTIDE SEQUENCE [LARGE SCALE GENOMIC DNA]</scope>
</reference>
<dbReference type="FunCoup" id="A0A6L2Q0Q7">
    <property type="interactions" value="212"/>
</dbReference>
<organism evidence="2 3">
    <name type="scientific">Coptotermes formosanus</name>
    <name type="common">Formosan subterranean termite</name>
    <dbReference type="NCBI Taxonomy" id="36987"/>
    <lineage>
        <taxon>Eukaryota</taxon>
        <taxon>Metazoa</taxon>
        <taxon>Ecdysozoa</taxon>
        <taxon>Arthropoda</taxon>
        <taxon>Hexapoda</taxon>
        <taxon>Insecta</taxon>
        <taxon>Pterygota</taxon>
        <taxon>Neoptera</taxon>
        <taxon>Polyneoptera</taxon>
        <taxon>Dictyoptera</taxon>
        <taxon>Blattodea</taxon>
        <taxon>Blattoidea</taxon>
        <taxon>Termitoidae</taxon>
        <taxon>Rhinotermitidae</taxon>
        <taxon>Coptotermes</taxon>
    </lineage>
</organism>
<accession>A0A6L2Q0Q7</accession>
<evidence type="ECO:0000313" key="3">
    <source>
        <dbReference type="Proteomes" id="UP000502823"/>
    </source>
</evidence>
<sequence length="508" mass="56683">MLITCKCLNVSINTKNSNIQNVDISNLGLSSEELEDTFFQEDICSVELAGISKEQSTLVQVRNVENWIIHHCLNCSTNTHAIHRERGAACVLIAQSLLTNPADTAACKNSDRYSVVFRILVSHTENDLSSTQTPTKFSVSQMPGTVQTALSALQQQLGEAIQQETARTEERVRAYSEQQYAALEEFREHAHRDHRVLARLLCEARENLSPVRNVASVETVGTPQSVPDSRSNPMAPVAPTQQLLQSTPFSRLPHSVFPATDLNNLINAANLRQQQVPTGKQPSSLTDSRQAKRPNPLSSGIGGGNRTKTERRLPTRLHGQFPPSHSNNPNSLDTEGLFDLEGMEEIRIESFHSEEETDTDDSGSHDEGIHIPKGRGMHNNLAKSLPVNVPAFLPENKKLSDERDDERVLTQFLKAVWRKPQLLWNPLSFLYYQSEYSSLLHCQHFVFTSVQVKYISGYEINHFHVVAFMQLPQDPVDIAASIKALAKSVHGDADVFGDLPRPRFSTQI</sequence>
<dbReference type="GO" id="GO:0005737">
    <property type="term" value="C:cytoplasm"/>
    <property type="evidence" value="ECO:0007669"/>
    <property type="project" value="TreeGrafter"/>
</dbReference>
<dbReference type="EMBL" id="BLKM01000783">
    <property type="protein sequence ID" value="GFG38483.1"/>
    <property type="molecule type" value="Genomic_DNA"/>
</dbReference>
<dbReference type="AlphaFoldDB" id="A0A6L2Q0Q7"/>
<dbReference type="InParanoid" id="A0A6L2Q0Q7"/>
<evidence type="ECO:0000313" key="2">
    <source>
        <dbReference type="EMBL" id="GFG38483.1"/>
    </source>
</evidence>
<feature type="region of interest" description="Disordered" evidence="1">
    <location>
        <begin position="273"/>
        <end position="335"/>
    </location>
</feature>
<protein>
    <submittedName>
        <fullName evidence="2">Uncharacterized protein</fullName>
    </submittedName>
</protein>
<comment type="caution">
    <text evidence="2">The sequence shown here is derived from an EMBL/GenBank/DDBJ whole genome shotgun (WGS) entry which is preliminary data.</text>
</comment>
<gene>
    <name evidence="2" type="ORF">Cfor_11219</name>
</gene>
<dbReference type="GO" id="GO:0048011">
    <property type="term" value="P:neurotrophin TRK receptor signaling pathway"/>
    <property type="evidence" value="ECO:0007669"/>
    <property type="project" value="InterPro"/>
</dbReference>
<dbReference type="PANTHER" id="PTHR21844">
    <property type="entry name" value="AKT1 SUBSTRATE 1 PROTEIN"/>
    <property type="match status" value="1"/>
</dbReference>
<dbReference type="GO" id="GO:0032007">
    <property type="term" value="P:negative regulation of TOR signaling"/>
    <property type="evidence" value="ECO:0007669"/>
    <property type="project" value="InterPro"/>
</dbReference>
<proteinExistence type="predicted"/>